<comment type="caution">
    <text evidence="1">The sequence shown here is derived from an EMBL/GenBank/DDBJ whole genome shotgun (WGS) entry which is preliminary data.</text>
</comment>
<evidence type="ECO:0000313" key="2">
    <source>
        <dbReference type="Proteomes" id="UP000230002"/>
    </source>
</evidence>
<dbReference type="AlphaFoldDB" id="A0A2G8S197"/>
<sequence length="109" mass="11704">MATTTTMTNTQVLPPTAPTVAAVAHDTTALDENEIFEEESSSMPLGRSPARSVLTRMWEAVDESSSANNEYASLVQRGESEEAAGAFPTFPVSSLTSTLRVTAYDELIF</sequence>
<name>A0A2G8S197_9APHY</name>
<evidence type="ECO:0000313" key="1">
    <source>
        <dbReference type="EMBL" id="PIL27328.1"/>
    </source>
</evidence>
<organism evidence="1 2">
    <name type="scientific">Ganoderma sinense ZZ0214-1</name>
    <dbReference type="NCBI Taxonomy" id="1077348"/>
    <lineage>
        <taxon>Eukaryota</taxon>
        <taxon>Fungi</taxon>
        <taxon>Dikarya</taxon>
        <taxon>Basidiomycota</taxon>
        <taxon>Agaricomycotina</taxon>
        <taxon>Agaricomycetes</taxon>
        <taxon>Polyporales</taxon>
        <taxon>Polyporaceae</taxon>
        <taxon>Ganoderma</taxon>
    </lineage>
</organism>
<proteinExistence type="predicted"/>
<gene>
    <name evidence="1" type="ORF">GSI_10475</name>
</gene>
<reference evidence="1 2" key="1">
    <citation type="journal article" date="2015" name="Sci. Rep.">
        <title>Chromosome-level genome map provides insights into diverse defense mechanisms in the medicinal fungus Ganoderma sinense.</title>
        <authorList>
            <person name="Zhu Y."/>
            <person name="Xu J."/>
            <person name="Sun C."/>
            <person name="Zhou S."/>
            <person name="Xu H."/>
            <person name="Nelson D.R."/>
            <person name="Qian J."/>
            <person name="Song J."/>
            <person name="Luo H."/>
            <person name="Xiang L."/>
            <person name="Li Y."/>
            <person name="Xu Z."/>
            <person name="Ji A."/>
            <person name="Wang L."/>
            <person name="Lu S."/>
            <person name="Hayward A."/>
            <person name="Sun W."/>
            <person name="Li X."/>
            <person name="Schwartz D.C."/>
            <person name="Wang Y."/>
            <person name="Chen S."/>
        </authorList>
    </citation>
    <scope>NUCLEOTIDE SEQUENCE [LARGE SCALE GENOMIC DNA]</scope>
    <source>
        <strain evidence="1 2">ZZ0214-1</strain>
    </source>
</reference>
<protein>
    <submittedName>
        <fullName evidence="1">Uncharacterized protein</fullName>
    </submittedName>
</protein>
<dbReference type="Proteomes" id="UP000230002">
    <property type="component" value="Unassembled WGS sequence"/>
</dbReference>
<keyword evidence="2" id="KW-1185">Reference proteome</keyword>
<accession>A0A2G8S197</accession>
<dbReference type="EMBL" id="AYKW01000034">
    <property type="protein sequence ID" value="PIL27328.1"/>
    <property type="molecule type" value="Genomic_DNA"/>
</dbReference>